<dbReference type="AlphaFoldDB" id="A0A2Z7BFD2"/>
<dbReference type="EMBL" id="KV008024">
    <property type="protein sequence ID" value="KZV30666.1"/>
    <property type="molecule type" value="Genomic_DNA"/>
</dbReference>
<gene>
    <name evidence="2" type="ORF">F511_43517</name>
</gene>
<keyword evidence="3" id="KW-1185">Reference proteome</keyword>
<reference evidence="2 3" key="1">
    <citation type="journal article" date="2015" name="Proc. Natl. Acad. Sci. U.S.A.">
        <title>The resurrection genome of Boea hygrometrica: A blueprint for survival of dehydration.</title>
        <authorList>
            <person name="Xiao L."/>
            <person name="Yang G."/>
            <person name="Zhang L."/>
            <person name="Yang X."/>
            <person name="Zhao S."/>
            <person name="Ji Z."/>
            <person name="Zhou Q."/>
            <person name="Hu M."/>
            <person name="Wang Y."/>
            <person name="Chen M."/>
            <person name="Xu Y."/>
            <person name="Jin H."/>
            <person name="Xiao X."/>
            <person name="Hu G."/>
            <person name="Bao F."/>
            <person name="Hu Y."/>
            <person name="Wan P."/>
            <person name="Li L."/>
            <person name="Deng X."/>
            <person name="Kuang T."/>
            <person name="Xiang C."/>
            <person name="Zhu J.K."/>
            <person name="Oliver M.J."/>
            <person name="He Y."/>
        </authorList>
    </citation>
    <scope>NUCLEOTIDE SEQUENCE [LARGE SCALE GENOMIC DNA]</scope>
    <source>
        <strain evidence="3">cv. XS01</strain>
    </source>
</reference>
<proteinExistence type="predicted"/>
<name>A0A2Z7BFD2_9LAMI</name>
<sequence>MCTRLESTNPEESSDDEAHNRYQAGNQHALGVPITNVDIRDVTQADSNHDQAGGEHVHDDEPNITSNLTTSGIPVDTAGMHGEQHESSTSYRVGFRRNKNLFTRDGHR</sequence>
<feature type="compositionally biased region" description="Polar residues" evidence="1">
    <location>
        <begin position="63"/>
        <end position="72"/>
    </location>
</feature>
<feature type="compositionally biased region" description="Basic and acidic residues" evidence="1">
    <location>
        <begin position="38"/>
        <end position="61"/>
    </location>
</feature>
<evidence type="ECO:0000313" key="3">
    <source>
        <dbReference type="Proteomes" id="UP000250235"/>
    </source>
</evidence>
<accession>A0A2Z7BFD2</accession>
<feature type="compositionally biased region" description="Polar residues" evidence="1">
    <location>
        <begin position="1"/>
        <end position="11"/>
    </location>
</feature>
<evidence type="ECO:0000256" key="1">
    <source>
        <dbReference type="SAM" id="MobiDB-lite"/>
    </source>
</evidence>
<organism evidence="2 3">
    <name type="scientific">Dorcoceras hygrometricum</name>
    <dbReference type="NCBI Taxonomy" id="472368"/>
    <lineage>
        <taxon>Eukaryota</taxon>
        <taxon>Viridiplantae</taxon>
        <taxon>Streptophyta</taxon>
        <taxon>Embryophyta</taxon>
        <taxon>Tracheophyta</taxon>
        <taxon>Spermatophyta</taxon>
        <taxon>Magnoliopsida</taxon>
        <taxon>eudicotyledons</taxon>
        <taxon>Gunneridae</taxon>
        <taxon>Pentapetalae</taxon>
        <taxon>asterids</taxon>
        <taxon>lamiids</taxon>
        <taxon>Lamiales</taxon>
        <taxon>Gesneriaceae</taxon>
        <taxon>Didymocarpoideae</taxon>
        <taxon>Trichosporeae</taxon>
        <taxon>Loxocarpinae</taxon>
        <taxon>Dorcoceras</taxon>
    </lineage>
</organism>
<feature type="region of interest" description="Disordered" evidence="1">
    <location>
        <begin position="1"/>
        <end position="94"/>
    </location>
</feature>
<protein>
    <submittedName>
        <fullName evidence="2">Uncharacterized protein</fullName>
    </submittedName>
</protein>
<dbReference type="Proteomes" id="UP000250235">
    <property type="component" value="Unassembled WGS sequence"/>
</dbReference>
<evidence type="ECO:0000313" key="2">
    <source>
        <dbReference type="EMBL" id="KZV30666.1"/>
    </source>
</evidence>